<dbReference type="GO" id="GO:0005524">
    <property type="term" value="F:ATP binding"/>
    <property type="evidence" value="ECO:0007669"/>
    <property type="project" value="InterPro"/>
</dbReference>
<keyword evidence="1" id="KW-0813">Transport</keyword>
<dbReference type="Gene3D" id="3.40.50.300">
    <property type="entry name" value="P-loop containing nucleotide triphosphate hydrolases"/>
    <property type="match status" value="1"/>
</dbReference>
<dbReference type="SUPFAM" id="SSF52540">
    <property type="entry name" value="P-loop containing nucleoside triphosphate hydrolases"/>
    <property type="match status" value="1"/>
</dbReference>
<evidence type="ECO:0000259" key="3">
    <source>
        <dbReference type="Pfam" id="PF00005"/>
    </source>
</evidence>
<keyword evidence="5" id="KW-1185">Reference proteome</keyword>
<evidence type="ECO:0000313" key="5">
    <source>
        <dbReference type="Proteomes" id="UP001281410"/>
    </source>
</evidence>
<feature type="domain" description="ABC transporter" evidence="3">
    <location>
        <begin position="2"/>
        <end position="91"/>
    </location>
</feature>
<accession>A0AAE0BA31</accession>
<reference evidence="4" key="1">
    <citation type="journal article" date="2023" name="Plant J.">
        <title>Genome sequences and population genomics provide insights into the demographic history, inbreeding, and mutation load of two 'living fossil' tree species of Dipteronia.</title>
        <authorList>
            <person name="Feng Y."/>
            <person name="Comes H.P."/>
            <person name="Chen J."/>
            <person name="Zhu S."/>
            <person name="Lu R."/>
            <person name="Zhang X."/>
            <person name="Li P."/>
            <person name="Qiu J."/>
            <person name="Olsen K.M."/>
            <person name="Qiu Y."/>
        </authorList>
    </citation>
    <scope>NUCLEOTIDE SEQUENCE</scope>
    <source>
        <strain evidence="4">NBL</strain>
    </source>
</reference>
<proteinExistence type="predicted"/>
<dbReference type="GO" id="GO:0090374">
    <property type="term" value="P:oligopeptide export from mitochondrion"/>
    <property type="evidence" value="ECO:0007669"/>
    <property type="project" value="TreeGrafter"/>
</dbReference>
<dbReference type="Proteomes" id="UP001281410">
    <property type="component" value="Unassembled WGS sequence"/>
</dbReference>
<evidence type="ECO:0000313" key="4">
    <source>
        <dbReference type="EMBL" id="KAK3231859.1"/>
    </source>
</evidence>
<dbReference type="InterPro" id="IPR039421">
    <property type="entry name" value="Type_1_exporter"/>
</dbReference>
<dbReference type="Pfam" id="PF00005">
    <property type="entry name" value="ABC_tran"/>
    <property type="match status" value="1"/>
</dbReference>
<name>A0AAE0BA31_9ROSI</name>
<dbReference type="GO" id="GO:0016887">
    <property type="term" value="F:ATP hydrolysis activity"/>
    <property type="evidence" value="ECO:0007669"/>
    <property type="project" value="InterPro"/>
</dbReference>
<dbReference type="InterPro" id="IPR003439">
    <property type="entry name" value="ABC_transporter-like_ATP-bd"/>
</dbReference>
<dbReference type="AlphaFoldDB" id="A0AAE0BA31"/>
<evidence type="ECO:0000256" key="1">
    <source>
        <dbReference type="ARBA" id="ARBA00022448"/>
    </source>
</evidence>
<dbReference type="PANTHER" id="PTHR43394:SF11">
    <property type="entry name" value="ATP-BINDING CASSETTE TRANSPORTER"/>
    <property type="match status" value="1"/>
</dbReference>
<protein>
    <recommendedName>
        <fullName evidence="3">ABC transporter domain-containing protein</fullName>
    </recommendedName>
</protein>
<sequence>MRQKIGLVQQEPALFSTTIYENIKYGNEEATEIEIMEAANAHGFISRMPEGYQTDVGDRRVQLSGGRKQRVAIARAILKNPSILLLDEATNALDTAYEKLVQEALDKLMQGRTTIMVVQRLSTIRDADKIAVLQHGKVAEIGTLVAMINLSEKLIAFASN</sequence>
<dbReference type="GO" id="GO:0015421">
    <property type="term" value="F:ABC-type oligopeptide transporter activity"/>
    <property type="evidence" value="ECO:0007669"/>
    <property type="project" value="TreeGrafter"/>
</dbReference>
<organism evidence="4 5">
    <name type="scientific">Dipteronia sinensis</name>
    <dbReference type="NCBI Taxonomy" id="43782"/>
    <lineage>
        <taxon>Eukaryota</taxon>
        <taxon>Viridiplantae</taxon>
        <taxon>Streptophyta</taxon>
        <taxon>Embryophyta</taxon>
        <taxon>Tracheophyta</taxon>
        <taxon>Spermatophyta</taxon>
        <taxon>Magnoliopsida</taxon>
        <taxon>eudicotyledons</taxon>
        <taxon>Gunneridae</taxon>
        <taxon>Pentapetalae</taxon>
        <taxon>rosids</taxon>
        <taxon>malvids</taxon>
        <taxon>Sapindales</taxon>
        <taxon>Sapindaceae</taxon>
        <taxon>Hippocastanoideae</taxon>
        <taxon>Acereae</taxon>
        <taxon>Dipteronia</taxon>
    </lineage>
</organism>
<dbReference type="InterPro" id="IPR027417">
    <property type="entry name" value="P-loop_NTPase"/>
</dbReference>
<comment type="caution">
    <text evidence="4">The sequence shown here is derived from an EMBL/GenBank/DDBJ whole genome shotgun (WGS) entry which is preliminary data.</text>
</comment>
<dbReference type="GO" id="GO:0005743">
    <property type="term" value="C:mitochondrial inner membrane"/>
    <property type="evidence" value="ECO:0007669"/>
    <property type="project" value="TreeGrafter"/>
</dbReference>
<keyword evidence="2" id="KW-0677">Repeat</keyword>
<dbReference type="PANTHER" id="PTHR43394">
    <property type="entry name" value="ATP-DEPENDENT PERMEASE MDL1, MITOCHONDRIAL"/>
    <property type="match status" value="1"/>
</dbReference>
<dbReference type="EMBL" id="JANJYJ010000001">
    <property type="protein sequence ID" value="KAK3231859.1"/>
    <property type="molecule type" value="Genomic_DNA"/>
</dbReference>
<gene>
    <name evidence="4" type="ORF">Dsin_003740</name>
</gene>
<evidence type="ECO:0000256" key="2">
    <source>
        <dbReference type="ARBA" id="ARBA00022737"/>
    </source>
</evidence>